<dbReference type="SUPFAM" id="SSF46785">
    <property type="entry name" value="Winged helix' DNA-binding domain"/>
    <property type="match status" value="1"/>
</dbReference>
<dbReference type="CDD" id="cd08421">
    <property type="entry name" value="PBP2_LTTR_like_1"/>
    <property type="match status" value="1"/>
</dbReference>
<reference evidence="6 7" key="1">
    <citation type="journal article" date="2020" name="FEMS Microbiol. Ecol.">
        <title>Temporal dynamics of bacterial communities during seed development and maturation.</title>
        <authorList>
            <person name="Chesneau G."/>
            <person name="Torres-Cortes G."/>
            <person name="Briand M."/>
            <person name="Darrasse A."/>
            <person name="Preveaux A."/>
            <person name="Marais C."/>
            <person name="Jacques M.A."/>
            <person name="Shade A."/>
            <person name="Barret M."/>
        </authorList>
    </citation>
    <scope>NUCLEOTIDE SEQUENCE [LARGE SCALE GENOMIC DNA]</scope>
    <source>
        <strain evidence="6 7">CFBP13723</strain>
    </source>
</reference>
<accession>A0ABR9ACN2</accession>
<organism evidence="6 7">
    <name type="scientific">Pseudomonas lutea</name>
    <dbReference type="NCBI Taxonomy" id="243924"/>
    <lineage>
        <taxon>Bacteria</taxon>
        <taxon>Pseudomonadati</taxon>
        <taxon>Pseudomonadota</taxon>
        <taxon>Gammaproteobacteria</taxon>
        <taxon>Pseudomonadales</taxon>
        <taxon>Pseudomonadaceae</taxon>
        <taxon>Pseudomonas</taxon>
    </lineage>
</organism>
<keyword evidence="4" id="KW-0804">Transcription</keyword>
<dbReference type="PANTHER" id="PTHR30419:SF2">
    <property type="entry name" value="LYSR FAMILY TRANSCRIPTIONAL REGULATOR"/>
    <property type="match status" value="1"/>
</dbReference>
<dbReference type="Gene3D" id="1.10.10.10">
    <property type="entry name" value="Winged helix-like DNA-binding domain superfamily/Winged helix DNA-binding domain"/>
    <property type="match status" value="1"/>
</dbReference>
<name>A0ABR9ACN2_9PSED</name>
<dbReference type="SUPFAM" id="SSF53850">
    <property type="entry name" value="Periplasmic binding protein-like II"/>
    <property type="match status" value="1"/>
</dbReference>
<dbReference type="Proteomes" id="UP000625247">
    <property type="component" value="Unassembled WGS sequence"/>
</dbReference>
<evidence type="ECO:0000256" key="1">
    <source>
        <dbReference type="ARBA" id="ARBA00009437"/>
    </source>
</evidence>
<dbReference type="InterPro" id="IPR000847">
    <property type="entry name" value="LysR_HTH_N"/>
</dbReference>
<dbReference type="PROSITE" id="PS50931">
    <property type="entry name" value="HTH_LYSR"/>
    <property type="match status" value="1"/>
</dbReference>
<evidence type="ECO:0000256" key="2">
    <source>
        <dbReference type="ARBA" id="ARBA00023015"/>
    </source>
</evidence>
<dbReference type="InterPro" id="IPR005119">
    <property type="entry name" value="LysR_subst-bd"/>
</dbReference>
<evidence type="ECO:0000313" key="6">
    <source>
        <dbReference type="EMBL" id="MBD8123818.1"/>
    </source>
</evidence>
<keyword evidence="3" id="KW-0238">DNA-binding</keyword>
<keyword evidence="2" id="KW-0805">Transcription regulation</keyword>
<dbReference type="Pfam" id="PF03466">
    <property type="entry name" value="LysR_substrate"/>
    <property type="match status" value="1"/>
</dbReference>
<evidence type="ECO:0000259" key="5">
    <source>
        <dbReference type="PROSITE" id="PS50931"/>
    </source>
</evidence>
<dbReference type="EMBL" id="JACYNP010000012">
    <property type="protein sequence ID" value="MBD8123818.1"/>
    <property type="molecule type" value="Genomic_DNA"/>
</dbReference>
<proteinExistence type="inferred from homology"/>
<evidence type="ECO:0000256" key="3">
    <source>
        <dbReference type="ARBA" id="ARBA00023125"/>
    </source>
</evidence>
<feature type="domain" description="HTH lysR-type" evidence="5">
    <location>
        <begin position="15"/>
        <end position="72"/>
    </location>
</feature>
<comment type="caution">
    <text evidence="6">The sequence shown here is derived from an EMBL/GenBank/DDBJ whole genome shotgun (WGS) entry which is preliminary data.</text>
</comment>
<evidence type="ECO:0000313" key="7">
    <source>
        <dbReference type="Proteomes" id="UP000625247"/>
    </source>
</evidence>
<dbReference type="InterPro" id="IPR036388">
    <property type="entry name" value="WH-like_DNA-bd_sf"/>
</dbReference>
<dbReference type="InterPro" id="IPR050950">
    <property type="entry name" value="HTH-type_LysR_regulators"/>
</dbReference>
<comment type="similarity">
    <text evidence="1">Belongs to the LysR transcriptional regulatory family.</text>
</comment>
<dbReference type="Pfam" id="PF00126">
    <property type="entry name" value="HTH_1"/>
    <property type="match status" value="1"/>
</dbReference>
<dbReference type="InterPro" id="IPR036390">
    <property type="entry name" value="WH_DNA-bd_sf"/>
</dbReference>
<dbReference type="Gene3D" id="3.40.190.290">
    <property type="match status" value="1"/>
</dbReference>
<protein>
    <submittedName>
        <fullName evidence="6">LysR family transcriptional regulator</fullName>
    </submittedName>
</protein>
<keyword evidence="7" id="KW-1185">Reference proteome</keyword>
<evidence type="ECO:0000256" key="4">
    <source>
        <dbReference type="ARBA" id="ARBA00023163"/>
    </source>
</evidence>
<sequence>MTATQAARPVSHMKLDPVSLRLFVSVVEEGTIAAAAKREHIAAAAVSKRLSELEDLLDSRLLNRTNKGITPTDAGMSLLFMARSALNNLNDIVVQMRDYSNGTRGSVQVLANISAITQFLPGLIKSFMALYPLINVVIEEQQSLAITKAVAENRAEVGIFTRLPHGADIEVFPFRRDRLVLIVPADHPLAARQSVRFSETLDHAYVALRSGTHLNFQLIKAANDAGRSLRIRMEVASYDALFLMVQAGIGVGIMPEGSAGIYHLNGAKIIRIEDEWASRELSVCVRSRAGLSAAGELFLQHLLTQKS</sequence>
<gene>
    <name evidence="6" type="ORF">IFT62_21685</name>
</gene>
<dbReference type="PANTHER" id="PTHR30419">
    <property type="entry name" value="HTH-TYPE TRANSCRIPTIONAL REGULATOR YBHD"/>
    <property type="match status" value="1"/>
</dbReference>